<feature type="region of interest" description="Disordered" evidence="1">
    <location>
        <begin position="49"/>
        <end position="68"/>
    </location>
</feature>
<protein>
    <submittedName>
        <fullName evidence="2">Uncharacterized protein</fullName>
    </submittedName>
</protein>
<dbReference type="AlphaFoldDB" id="A0A2T3BB37"/>
<dbReference type="RefSeq" id="XP_024724142.1">
    <property type="nucleotide sequence ID" value="XM_024864281.1"/>
</dbReference>
<keyword evidence="3" id="KW-1185">Reference proteome</keyword>
<name>A0A2T3BB37_AMORE</name>
<evidence type="ECO:0000256" key="1">
    <source>
        <dbReference type="SAM" id="MobiDB-lite"/>
    </source>
</evidence>
<dbReference type="EMBL" id="KZ679007">
    <property type="protein sequence ID" value="PSS25543.1"/>
    <property type="molecule type" value="Genomic_DNA"/>
</dbReference>
<accession>A0A2T3BB37</accession>
<dbReference type="Proteomes" id="UP000241818">
    <property type="component" value="Unassembled WGS sequence"/>
</dbReference>
<dbReference type="InParanoid" id="A0A2T3BB37"/>
<organism evidence="2 3">
    <name type="scientific">Amorphotheca resinae ATCC 22711</name>
    <dbReference type="NCBI Taxonomy" id="857342"/>
    <lineage>
        <taxon>Eukaryota</taxon>
        <taxon>Fungi</taxon>
        <taxon>Dikarya</taxon>
        <taxon>Ascomycota</taxon>
        <taxon>Pezizomycotina</taxon>
        <taxon>Leotiomycetes</taxon>
        <taxon>Helotiales</taxon>
        <taxon>Amorphothecaceae</taxon>
        <taxon>Amorphotheca</taxon>
    </lineage>
</organism>
<gene>
    <name evidence="2" type="ORF">M430DRAFT_203675</name>
</gene>
<proteinExistence type="predicted"/>
<sequence length="68" mass="7431">MHIAQMIPCTYLRKVPILRLSIPGCYKPITPSPRMTSHSILLNASLPLPHESGSLPLLRISNPQSGEG</sequence>
<evidence type="ECO:0000313" key="2">
    <source>
        <dbReference type="EMBL" id="PSS25543.1"/>
    </source>
</evidence>
<dbReference type="GeneID" id="36572362"/>
<reference evidence="2 3" key="1">
    <citation type="journal article" date="2018" name="New Phytol.">
        <title>Comparative genomics and transcriptomics depict ericoid mycorrhizal fungi as versatile saprotrophs and plant mutualists.</title>
        <authorList>
            <person name="Martino E."/>
            <person name="Morin E."/>
            <person name="Grelet G.A."/>
            <person name="Kuo A."/>
            <person name="Kohler A."/>
            <person name="Daghino S."/>
            <person name="Barry K.W."/>
            <person name="Cichocki N."/>
            <person name="Clum A."/>
            <person name="Dockter R.B."/>
            <person name="Hainaut M."/>
            <person name="Kuo R.C."/>
            <person name="LaButti K."/>
            <person name="Lindahl B.D."/>
            <person name="Lindquist E.A."/>
            <person name="Lipzen A."/>
            <person name="Khouja H.R."/>
            <person name="Magnuson J."/>
            <person name="Murat C."/>
            <person name="Ohm R.A."/>
            <person name="Singer S.W."/>
            <person name="Spatafora J.W."/>
            <person name="Wang M."/>
            <person name="Veneault-Fourrey C."/>
            <person name="Henrissat B."/>
            <person name="Grigoriev I.V."/>
            <person name="Martin F.M."/>
            <person name="Perotto S."/>
        </authorList>
    </citation>
    <scope>NUCLEOTIDE SEQUENCE [LARGE SCALE GENOMIC DNA]</scope>
    <source>
        <strain evidence="2 3">ATCC 22711</strain>
    </source>
</reference>
<evidence type="ECO:0000313" key="3">
    <source>
        <dbReference type="Proteomes" id="UP000241818"/>
    </source>
</evidence>